<gene>
    <name evidence="3" type="ORF">VFPPC_06261</name>
</gene>
<feature type="region of interest" description="Disordered" evidence="1">
    <location>
        <begin position="147"/>
        <end position="169"/>
    </location>
</feature>
<keyword evidence="4" id="KW-1185">Reference proteome</keyword>
<feature type="transmembrane region" description="Helical" evidence="2">
    <location>
        <begin position="930"/>
        <end position="949"/>
    </location>
</feature>
<reference evidence="3 4" key="1">
    <citation type="journal article" date="2016" name="PLoS Pathog.">
        <title>Biosynthesis of antibiotic leucinostatins in bio-control fungus Purpureocillium lilacinum and their inhibition on phytophthora revealed by genome mining.</title>
        <authorList>
            <person name="Wang G."/>
            <person name="Liu Z."/>
            <person name="Lin R."/>
            <person name="Li E."/>
            <person name="Mao Z."/>
            <person name="Ling J."/>
            <person name="Yang Y."/>
            <person name="Yin W.B."/>
            <person name="Xie B."/>
        </authorList>
    </citation>
    <scope>NUCLEOTIDE SEQUENCE [LARGE SCALE GENOMIC DNA]</scope>
    <source>
        <strain evidence="3">170</strain>
    </source>
</reference>
<feature type="transmembrane region" description="Helical" evidence="2">
    <location>
        <begin position="869"/>
        <end position="888"/>
    </location>
</feature>
<dbReference type="STRING" id="1380566.A0A179FJ75"/>
<feature type="transmembrane region" description="Helical" evidence="2">
    <location>
        <begin position="1100"/>
        <end position="1125"/>
    </location>
</feature>
<name>A0A179FJ75_METCM</name>
<dbReference type="AlphaFoldDB" id="A0A179FJ75"/>
<protein>
    <submittedName>
        <fullName evidence="3">3-hydroxyisobutyrate dehydrogenase protein</fullName>
    </submittedName>
</protein>
<feature type="transmembrane region" description="Helical" evidence="2">
    <location>
        <begin position="623"/>
        <end position="648"/>
    </location>
</feature>
<feature type="transmembrane region" description="Helical" evidence="2">
    <location>
        <begin position="955"/>
        <end position="975"/>
    </location>
</feature>
<feature type="region of interest" description="Disordered" evidence="1">
    <location>
        <begin position="1"/>
        <end position="24"/>
    </location>
</feature>
<feature type="transmembrane region" description="Helical" evidence="2">
    <location>
        <begin position="1050"/>
        <end position="1068"/>
    </location>
</feature>
<sequence>MSSPQNETRDCEAQAHGDNPGNQVSSRLMYLSSDGKLVPLVLQTFEDSRNLPQTSKWLRLDKPRSTATPLANVSYWIWAPILDATRQERKWSAAMMITALLKYVVSLPYSCTLVHSRDLYHLHNQYATRTMGFGRMEIDDRYDAVRSHKHDAANETSQSLNHLGNPSDQLQVEYPVPERQGYSDDIRLSSDLESAPAGNNSEQAIWIEPGDQGTASRPRYLCFIKDYDQALYETIRVSQYIFENGDNIDMEFVFVSYTREQFRVATDDEIDKYKYPNEETREANRQLAKRDRKTLIRWGIDAAKRAGKKAFWIDFECVRDKDGVARSTSKSDDVYRICDVVRAAHSMIIAIGPPASDKVNVILAGQRTSVSSGAQQTTKWLRHWGSRLWTLPELLLCPGEHRIRLYVGDDDSDPVSLAKRNFAERAWEDAELVKELVNHYEGSAILTQLRLLETALACFARRGTDQFSPGDIAYAIMGLLPHSQRPTIRQEDSGFQAFARLSLANDGGDFLGRLICLLSTEGEASWHQSTDVWGAKVSDVRPTCHITKVLDSDTLLVDSLYGAAIQWDGFGTAAKTGELSNGVAWKTLAVFMMFSGLMSIAFMSQLHILGAFSRVDLSHFGSFSIILLGFVSVPPMISALILPILYILSRRRTLNPFKAHLVGIEGHVDAGAIERHLWGHNYGRFTTIASGTAFLDNPGEENHLPPKGDDLRAFTLVDTHMMTVLHFYARSPPVAMLIAGQEGGMQRALLCSYHWQSGVFLKETVARVGTQMLDKMRRVDRFRLGLSARKEHASQTVSGVGQPKPGIIPVDDSVIPWKAEWMYLMILLLSVGVYGPNAKLRDVNTSYDLSFLAALPFAYLTLRHFPIARILPPVLVVKGFIPFFYFATRFSLNVRFLTPILSGATDAILMLNFVVVVCSWYPFRSLALRIILLGVSGRFFTMLLVMVPVAGRVSFVFNEAIYFALCLLLSTGVLCEMGPPLEVSWLPAHKKITISAKAAMTGLAPSGSASSLQDSVSWITDWKSALFGLLSTSIYLAADAPRTLPFHGTLRLAVVAGSVLLLLPISLATSRSQRLGIPLLMAVTTLSGIGSLLQRSKLSAVSYIVMYFLLEVQNMAMPMLLFAGVSSAQSWIRQLRSLAMSLAGMTVGIILKLPWGFWDSFGSWKREGEGDAKREMT</sequence>
<dbReference type="RefSeq" id="XP_018142403.1">
    <property type="nucleotide sequence ID" value="XM_018285319.1"/>
</dbReference>
<evidence type="ECO:0000313" key="4">
    <source>
        <dbReference type="Proteomes" id="UP000078397"/>
    </source>
</evidence>
<dbReference type="KEGG" id="pchm:VFPPC_06261"/>
<organism evidence="3 4">
    <name type="scientific">Pochonia chlamydosporia 170</name>
    <dbReference type="NCBI Taxonomy" id="1380566"/>
    <lineage>
        <taxon>Eukaryota</taxon>
        <taxon>Fungi</taxon>
        <taxon>Dikarya</taxon>
        <taxon>Ascomycota</taxon>
        <taxon>Pezizomycotina</taxon>
        <taxon>Sordariomycetes</taxon>
        <taxon>Hypocreomycetidae</taxon>
        <taxon>Hypocreales</taxon>
        <taxon>Clavicipitaceae</taxon>
        <taxon>Pochonia</taxon>
    </lineage>
</organism>
<proteinExistence type="predicted"/>
<comment type="caution">
    <text evidence="3">The sequence shown here is derived from an EMBL/GenBank/DDBJ whole genome shotgun (WGS) entry which is preliminary data.</text>
</comment>
<keyword evidence="2" id="KW-0472">Membrane</keyword>
<keyword evidence="2" id="KW-1133">Transmembrane helix</keyword>
<evidence type="ECO:0000256" key="1">
    <source>
        <dbReference type="SAM" id="MobiDB-lite"/>
    </source>
</evidence>
<feature type="transmembrane region" description="Helical" evidence="2">
    <location>
        <begin position="583"/>
        <end position="603"/>
    </location>
</feature>
<evidence type="ECO:0000313" key="3">
    <source>
        <dbReference type="EMBL" id="OAQ65089.1"/>
    </source>
</evidence>
<dbReference type="GeneID" id="28849313"/>
<dbReference type="EMBL" id="LSBJ02000005">
    <property type="protein sequence ID" value="OAQ65089.1"/>
    <property type="molecule type" value="Genomic_DNA"/>
</dbReference>
<feature type="transmembrane region" description="Helical" evidence="2">
    <location>
        <begin position="900"/>
        <end position="923"/>
    </location>
</feature>
<feature type="compositionally biased region" description="Polar residues" evidence="1">
    <location>
        <begin position="154"/>
        <end position="169"/>
    </location>
</feature>
<feature type="transmembrane region" description="Helical" evidence="2">
    <location>
        <begin position="1075"/>
        <end position="1094"/>
    </location>
</feature>
<accession>A0A179FJ75</accession>
<keyword evidence="2" id="KW-0812">Transmembrane</keyword>
<dbReference type="Proteomes" id="UP000078397">
    <property type="component" value="Unassembled WGS sequence"/>
</dbReference>
<feature type="transmembrane region" description="Helical" evidence="2">
    <location>
        <begin position="1137"/>
        <end position="1158"/>
    </location>
</feature>
<dbReference type="OrthoDB" id="2624308at2759"/>
<evidence type="ECO:0000256" key="2">
    <source>
        <dbReference type="SAM" id="Phobius"/>
    </source>
</evidence>